<dbReference type="RefSeq" id="WP_112304586.1">
    <property type="nucleotide sequence ID" value="NZ_QMDV01000001.1"/>
</dbReference>
<sequence>MKIPAIKKLVESNSMDELMAAEAAIVDEQALPIEVEGDDEGEQLTHVLAAIWILNHMQDNSADFKTSLREYTKKVRVSIN</sequence>
<dbReference type="AlphaFoldDB" id="A0A364RJ56"/>
<dbReference type="OrthoDB" id="963129at2"/>
<reference evidence="1 2" key="2">
    <citation type="submission" date="2018-07" db="EMBL/GenBank/DDBJ databases">
        <title>Pontibacter sp. 2b14 genomic sequence and assembly.</title>
        <authorList>
            <person name="Du Z.-J."/>
        </authorList>
    </citation>
    <scope>NUCLEOTIDE SEQUENCE [LARGE SCALE GENOMIC DNA]</scope>
    <source>
        <strain evidence="1 2">2b14</strain>
    </source>
</reference>
<comment type="caution">
    <text evidence="1">The sequence shown here is derived from an EMBL/GenBank/DDBJ whole genome shotgun (WGS) entry which is preliminary data.</text>
</comment>
<accession>A0A364RJ56</accession>
<reference evidence="1 2" key="1">
    <citation type="submission" date="2018-06" db="EMBL/GenBank/DDBJ databases">
        <authorList>
            <person name="Liu Z.-W."/>
        </authorList>
    </citation>
    <scope>NUCLEOTIDE SEQUENCE [LARGE SCALE GENOMIC DNA]</scope>
    <source>
        <strain evidence="1 2">2b14</strain>
    </source>
</reference>
<protein>
    <submittedName>
        <fullName evidence="1">Uncharacterized protein</fullName>
    </submittedName>
</protein>
<dbReference type="EMBL" id="QMDV01000001">
    <property type="protein sequence ID" value="RAU84305.1"/>
    <property type="molecule type" value="Genomic_DNA"/>
</dbReference>
<dbReference type="InterPro" id="IPR053810">
    <property type="entry name" value="DUF6952"/>
</dbReference>
<organism evidence="1 2">
    <name type="scientific">Pontibacter arcticus</name>
    <dbReference type="NCBI Taxonomy" id="2080288"/>
    <lineage>
        <taxon>Bacteria</taxon>
        <taxon>Pseudomonadati</taxon>
        <taxon>Bacteroidota</taxon>
        <taxon>Cytophagia</taxon>
        <taxon>Cytophagales</taxon>
        <taxon>Hymenobacteraceae</taxon>
        <taxon>Pontibacter</taxon>
    </lineage>
</organism>
<gene>
    <name evidence="1" type="ORF">DP923_04490</name>
</gene>
<evidence type="ECO:0000313" key="1">
    <source>
        <dbReference type="EMBL" id="RAU84305.1"/>
    </source>
</evidence>
<keyword evidence="2" id="KW-1185">Reference proteome</keyword>
<evidence type="ECO:0000313" key="2">
    <source>
        <dbReference type="Proteomes" id="UP000251692"/>
    </source>
</evidence>
<dbReference type="Pfam" id="PF22264">
    <property type="entry name" value="DUF6952"/>
    <property type="match status" value="1"/>
</dbReference>
<dbReference type="Proteomes" id="UP000251692">
    <property type="component" value="Unassembled WGS sequence"/>
</dbReference>
<name>A0A364RJ56_9BACT</name>
<proteinExistence type="predicted"/>